<evidence type="ECO:0000313" key="3">
    <source>
        <dbReference type="EMBL" id="PZM96229.1"/>
    </source>
</evidence>
<dbReference type="Pfam" id="PF01025">
    <property type="entry name" value="GrpE"/>
    <property type="match status" value="1"/>
</dbReference>
<name>A0A2W4L5I5_9PSEU</name>
<evidence type="ECO:0000256" key="2">
    <source>
        <dbReference type="SAM" id="MobiDB-lite"/>
    </source>
</evidence>
<sequence length="222" mass="22663">MAWFGRKRDTVEHDDVAGDDSPTGQIAAQVISNADAAAQAASDAPAGQAVPEHATQVTPVPNAAETAPAESAANVAPAEHASHAAPAEHAGHAASPEHATHAAPAEQGTPAADTAQNAEIDRLRAERAELIRLCLYALDRARSGGVVERLEEGLAGVGVTALRPDGEKFDPAVHEAGGTVPTTDPDLDGTIAETELVGFRDGDKVLRAPIVTVYSVKAGETG</sequence>
<dbReference type="InterPro" id="IPR000740">
    <property type="entry name" value="GrpE"/>
</dbReference>
<dbReference type="GO" id="GO:0006457">
    <property type="term" value="P:protein folding"/>
    <property type="evidence" value="ECO:0007669"/>
    <property type="project" value="InterPro"/>
</dbReference>
<dbReference type="EMBL" id="QGUI01000406">
    <property type="protein sequence ID" value="PZM96229.1"/>
    <property type="molecule type" value="Genomic_DNA"/>
</dbReference>
<dbReference type="SUPFAM" id="SSF51064">
    <property type="entry name" value="Head domain of nucleotide exchange factor GrpE"/>
    <property type="match status" value="1"/>
</dbReference>
<gene>
    <name evidence="3" type="primary">grpE</name>
    <name evidence="3" type="ORF">DIU77_11145</name>
</gene>
<dbReference type="GO" id="GO:0000774">
    <property type="term" value="F:adenyl-nucleotide exchange factor activity"/>
    <property type="evidence" value="ECO:0007669"/>
    <property type="project" value="InterPro"/>
</dbReference>
<feature type="region of interest" description="Disordered" evidence="2">
    <location>
        <begin position="63"/>
        <end position="114"/>
    </location>
</feature>
<dbReference type="GO" id="GO:0042803">
    <property type="term" value="F:protein homodimerization activity"/>
    <property type="evidence" value="ECO:0007669"/>
    <property type="project" value="InterPro"/>
</dbReference>
<keyword evidence="1" id="KW-0143">Chaperone</keyword>
<evidence type="ECO:0000256" key="1">
    <source>
        <dbReference type="ARBA" id="ARBA00023186"/>
    </source>
</evidence>
<protein>
    <submittedName>
        <fullName evidence="3">Nucleotide exchange factor GrpE</fullName>
    </submittedName>
</protein>
<dbReference type="InterPro" id="IPR009012">
    <property type="entry name" value="GrpE_head"/>
</dbReference>
<feature type="compositionally biased region" description="Low complexity" evidence="2">
    <location>
        <begin position="34"/>
        <end position="51"/>
    </location>
</feature>
<feature type="compositionally biased region" description="Low complexity" evidence="2">
    <location>
        <begin position="63"/>
        <end position="97"/>
    </location>
</feature>
<feature type="region of interest" description="Disordered" evidence="2">
    <location>
        <begin position="1"/>
        <end position="24"/>
    </location>
</feature>
<dbReference type="AlphaFoldDB" id="A0A2W4L5I5"/>
<proteinExistence type="predicted"/>
<accession>A0A2W4L5I5</accession>
<comment type="caution">
    <text evidence="3">The sequence shown here is derived from an EMBL/GenBank/DDBJ whole genome shotgun (WGS) entry which is preliminary data.</text>
</comment>
<feature type="region of interest" description="Disordered" evidence="2">
    <location>
        <begin position="34"/>
        <end position="53"/>
    </location>
</feature>
<dbReference type="GO" id="GO:0051087">
    <property type="term" value="F:protein-folding chaperone binding"/>
    <property type="evidence" value="ECO:0007669"/>
    <property type="project" value="InterPro"/>
</dbReference>
<reference evidence="3" key="1">
    <citation type="submission" date="2018-05" db="EMBL/GenBank/DDBJ databases">
        <authorList>
            <person name="Lanie J.A."/>
            <person name="Ng W.-L."/>
            <person name="Kazmierczak K.M."/>
            <person name="Andrzejewski T.M."/>
            <person name="Davidsen T.M."/>
            <person name="Wayne K.J."/>
            <person name="Tettelin H."/>
            <person name="Glass J.I."/>
            <person name="Rusch D."/>
            <person name="Podicherti R."/>
            <person name="Tsui H.-C.T."/>
            <person name="Winkler M.E."/>
        </authorList>
    </citation>
    <scope>NUCLEOTIDE SEQUENCE</scope>
    <source>
        <strain evidence="3">ZC4RG45</strain>
    </source>
</reference>
<dbReference type="Gene3D" id="2.30.22.10">
    <property type="entry name" value="Head domain of nucleotide exchange factor GrpE"/>
    <property type="match status" value="1"/>
</dbReference>
<dbReference type="STRING" id="1111738.GCA_000427905_03272"/>
<feature type="compositionally biased region" description="Basic and acidic residues" evidence="2">
    <location>
        <begin position="1"/>
        <end position="16"/>
    </location>
</feature>
<organism evidence="3">
    <name type="scientific">Thermocrispum agreste</name>
    <dbReference type="NCBI Taxonomy" id="37925"/>
    <lineage>
        <taxon>Bacteria</taxon>
        <taxon>Bacillati</taxon>
        <taxon>Actinomycetota</taxon>
        <taxon>Actinomycetes</taxon>
        <taxon>Pseudonocardiales</taxon>
        <taxon>Pseudonocardiaceae</taxon>
        <taxon>Thermocrispum</taxon>
    </lineage>
</organism>